<gene>
    <name evidence="1" type="ORF">S01H4_46956</name>
</gene>
<accession>X1CQI5</accession>
<sequence>MKRLLKITFILALILCFAMPASAIKILPYSMPLQDIMRWDKYEATLKLSNPEGEAISVAWPSTVDLWNYDGTTWTFDLPTGNKFAFSKETHVNTSYDGIGGTDRSVVITQTITTGGAAISEALRVEIVTPVQTGSWADAIVGVINYGTDGDAGGGMAAAVCGEIGFPDRDVHTLGGNYYCFDAEMNIPTNAVLNNSTSYFPAFMRFGLWGGGADEFDDHG</sequence>
<organism evidence="1">
    <name type="scientific">marine sediment metagenome</name>
    <dbReference type="NCBI Taxonomy" id="412755"/>
    <lineage>
        <taxon>unclassified sequences</taxon>
        <taxon>metagenomes</taxon>
        <taxon>ecological metagenomes</taxon>
    </lineage>
</organism>
<dbReference type="AlphaFoldDB" id="X1CQI5"/>
<comment type="caution">
    <text evidence="1">The sequence shown here is derived from an EMBL/GenBank/DDBJ whole genome shotgun (WGS) entry which is preliminary data.</text>
</comment>
<feature type="non-terminal residue" evidence="1">
    <location>
        <position position="220"/>
    </location>
</feature>
<evidence type="ECO:0000313" key="1">
    <source>
        <dbReference type="EMBL" id="GAG95222.1"/>
    </source>
</evidence>
<protein>
    <submittedName>
        <fullName evidence="1">Uncharacterized protein</fullName>
    </submittedName>
</protein>
<proteinExistence type="predicted"/>
<name>X1CQI5_9ZZZZ</name>
<dbReference type="EMBL" id="BART01026298">
    <property type="protein sequence ID" value="GAG95222.1"/>
    <property type="molecule type" value="Genomic_DNA"/>
</dbReference>
<reference evidence="1" key="1">
    <citation type="journal article" date="2014" name="Front. Microbiol.">
        <title>High frequency of phylogenetically diverse reductive dehalogenase-homologous genes in deep subseafloor sedimentary metagenomes.</title>
        <authorList>
            <person name="Kawai M."/>
            <person name="Futagami T."/>
            <person name="Toyoda A."/>
            <person name="Takaki Y."/>
            <person name="Nishi S."/>
            <person name="Hori S."/>
            <person name="Arai W."/>
            <person name="Tsubouchi T."/>
            <person name="Morono Y."/>
            <person name="Uchiyama I."/>
            <person name="Ito T."/>
            <person name="Fujiyama A."/>
            <person name="Inagaki F."/>
            <person name="Takami H."/>
        </authorList>
    </citation>
    <scope>NUCLEOTIDE SEQUENCE</scope>
    <source>
        <strain evidence="1">Expedition CK06-06</strain>
    </source>
</reference>